<dbReference type="PANTHER" id="PTHR48042:SF11">
    <property type="entry name" value="ABC TRANSPORTER G FAMILY MEMBER 11"/>
    <property type="match status" value="1"/>
</dbReference>
<feature type="transmembrane region" description="Helical" evidence="7">
    <location>
        <begin position="20"/>
        <end position="39"/>
    </location>
</feature>
<keyword evidence="6 7" id="KW-0472">Membrane</keyword>
<dbReference type="GO" id="GO:0016020">
    <property type="term" value="C:membrane"/>
    <property type="evidence" value="ECO:0007669"/>
    <property type="project" value="UniProtKB-SubCell"/>
</dbReference>
<dbReference type="GO" id="GO:0140359">
    <property type="term" value="F:ABC-type transporter activity"/>
    <property type="evidence" value="ECO:0007669"/>
    <property type="project" value="InterPro"/>
</dbReference>
<evidence type="ECO:0000256" key="5">
    <source>
        <dbReference type="ARBA" id="ARBA00022989"/>
    </source>
</evidence>
<reference evidence="9" key="1">
    <citation type="submission" date="2021-02" db="EMBL/GenBank/DDBJ databases">
        <authorList>
            <person name="Palmer J.M."/>
        </authorList>
    </citation>
    <scope>NUCLEOTIDE SEQUENCE</scope>
    <source>
        <strain evidence="9">SCRP734</strain>
    </source>
</reference>
<feature type="transmembrane region" description="Helical" evidence="7">
    <location>
        <begin position="108"/>
        <end position="128"/>
    </location>
</feature>
<sequence>MVGTMYLSTNDDLTEEDLVLLLYYVQAFLVVMAVPPFFIEQRAVFARERANSSLSVVSYVCANFMAKLPAIFLIVVMSTALVVLLPGLNAIEYFLLNLFLSRVVGESMMHIIGAAVPHYVIGIALGMMRVISGAVQHTALHHRNQS</sequence>
<comment type="subcellular location">
    <subcellularLocation>
        <location evidence="1">Membrane</location>
        <topology evidence="1">Multi-pass membrane protein</topology>
    </subcellularLocation>
</comment>
<comment type="caution">
    <text evidence="9">The sequence shown here is derived from an EMBL/GenBank/DDBJ whole genome shotgun (WGS) entry which is preliminary data.</text>
</comment>
<dbReference type="Proteomes" id="UP000694044">
    <property type="component" value="Unassembled WGS sequence"/>
</dbReference>
<dbReference type="Pfam" id="PF01061">
    <property type="entry name" value="ABC2_membrane"/>
    <property type="match status" value="1"/>
</dbReference>
<evidence type="ECO:0000256" key="3">
    <source>
        <dbReference type="ARBA" id="ARBA00022448"/>
    </source>
</evidence>
<evidence type="ECO:0000313" key="10">
    <source>
        <dbReference type="Proteomes" id="UP000694044"/>
    </source>
</evidence>
<comment type="similarity">
    <text evidence="2">Belongs to the ABC transporter superfamily. ABCG family. Eye pigment precursor importer (TC 3.A.1.204) subfamily.</text>
</comment>
<evidence type="ECO:0000259" key="8">
    <source>
        <dbReference type="Pfam" id="PF01061"/>
    </source>
</evidence>
<dbReference type="InterPro" id="IPR052215">
    <property type="entry name" value="Plant_ABCG"/>
</dbReference>
<accession>A0A8T1VF53</accession>
<evidence type="ECO:0000256" key="1">
    <source>
        <dbReference type="ARBA" id="ARBA00004141"/>
    </source>
</evidence>
<evidence type="ECO:0000256" key="7">
    <source>
        <dbReference type="SAM" id="Phobius"/>
    </source>
</evidence>
<dbReference type="EMBL" id="JAGDFM010000340">
    <property type="protein sequence ID" value="KAG7379596.1"/>
    <property type="molecule type" value="Genomic_DNA"/>
</dbReference>
<dbReference type="AlphaFoldDB" id="A0A8T1VF53"/>
<feature type="transmembrane region" description="Helical" evidence="7">
    <location>
        <begin position="68"/>
        <end position="88"/>
    </location>
</feature>
<keyword evidence="3" id="KW-0813">Transport</keyword>
<gene>
    <name evidence="9" type="ORF">PHYPSEUDO_008441</name>
</gene>
<evidence type="ECO:0000256" key="2">
    <source>
        <dbReference type="ARBA" id="ARBA00005814"/>
    </source>
</evidence>
<proteinExistence type="inferred from homology"/>
<keyword evidence="10" id="KW-1185">Reference proteome</keyword>
<dbReference type="PANTHER" id="PTHR48042">
    <property type="entry name" value="ABC TRANSPORTER G FAMILY MEMBER 11"/>
    <property type="match status" value="1"/>
</dbReference>
<keyword evidence="5 7" id="KW-1133">Transmembrane helix</keyword>
<evidence type="ECO:0000313" key="9">
    <source>
        <dbReference type="EMBL" id="KAG7379596.1"/>
    </source>
</evidence>
<organism evidence="9 10">
    <name type="scientific">Phytophthora pseudosyringae</name>
    <dbReference type="NCBI Taxonomy" id="221518"/>
    <lineage>
        <taxon>Eukaryota</taxon>
        <taxon>Sar</taxon>
        <taxon>Stramenopiles</taxon>
        <taxon>Oomycota</taxon>
        <taxon>Peronosporomycetes</taxon>
        <taxon>Peronosporales</taxon>
        <taxon>Peronosporaceae</taxon>
        <taxon>Phytophthora</taxon>
    </lineage>
</organism>
<evidence type="ECO:0000256" key="4">
    <source>
        <dbReference type="ARBA" id="ARBA00022692"/>
    </source>
</evidence>
<dbReference type="OrthoDB" id="66620at2759"/>
<dbReference type="InterPro" id="IPR013525">
    <property type="entry name" value="ABC2_TM"/>
</dbReference>
<feature type="domain" description="ABC-2 type transporter transmembrane" evidence="8">
    <location>
        <begin position="2"/>
        <end position="128"/>
    </location>
</feature>
<protein>
    <recommendedName>
        <fullName evidence="8">ABC-2 type transporter transmembrane domain-containing protein</fullName>
    </recommendedName>
</protein>
<keyword evidence="4 7" id="KW-0812">Transmembrane</keyword>
<evidence type="ECO:0000256" key="6">
    <source>
        <dbReference type="ARBA" id="ARBA00023136"/>
    </source>
</evidence>
<name>A0A8T1VF53_9STRA</name>